<evidence type="ECO:0000256" key="3">
    <source>
        <dbReference type="ARBA" id="ARBA00022490"/>
    </source>
</evidence>
<keyword evidence="5 9" id="KW-0378">Hydrolase</keyword>
<proteinExistence type="inferred from homology"/>
<protein>
    <recommendedName>
        <fullName evidence="7">D,D-heptose 1,7-bisphosphate phosphatase</fullName>
    </recommendedName>
</protein>
<dbReference type="GO" id="GO:0046872">
    <property type="term" value="F:metal ion binding"/>
    <property type="evidence" value="ECO:0007669"/>
    <property type="project" value="UniProtKB-KW"/>
</dbReference>
<reference evidence="9" key="1">
    <citation type="submission" date="2018-10" db="EMBL/GenBank/DDBJ databases">
        <title>Schaedlerella arabinophila gen. nov. sp. nov., isolated from the mouse intestinal tract and comparative analysis with the genome of the closely related altered Schaedler flora strain ASF502.</title>
        <authorList>
            <person name="Miyake S."/>
            <person name="Soh M."/>
            <person name="Seedorf H."/>
        </authorList>
    </citation>
    <scope>NUCLEOTIDE SEQUENCE [LARGE SCALE GENOMIC DNA]</scope>
    <source>
        <strain evidence="9">DSM 106076</strain>
    </source>
</reference>
<evidence type="ECO:0000259" key="8">
    <source>
        <dbReference type="Pfam" id="PF00483"/>
    </source>
</evidence>
<organism evidence="9 10">
    <name type="scientific">Schaedlerella arabinosiphila</name>
    <dbReference type="NCBI Taxonomy" id="2044587"/>
    <lineage>
        <taxon>Bacteria</taxon>
        <taxon>Bacillati</taxon>
        <taxon>Bacillota</taxon>
        <taxon>Clostridia</taxon>
        <taxon>Lachnospirales</taxon>
        <taxon>Lachnospiraceae</taxon>
        <taxon>Schaedlerella</taxon>
    </lineage>
</organism>
<evidence type="ECO:0000256" key="6">
    <source>
        <dbReference type="ARBA" id="ARBA00023277"/>
    </source>
</evidence>
<dbReference type="EMBL" id="RHJS01000002">
    <property type="protein sequence ID" value="RRK34667.1"/>
    <property type="molecule type" value="Genomic_DNA"/>
</dbReference>
<comment type="caution">
    <text evidence="9">The sequence shown here is derived from an EMBL/GenBank/DDBJ whole genome shotgun (WGS) entry which is preliminary data.</text>
</comment>
<dbReference type="Gene3D" id="3.40.50.1000">
    <property type="entry name" value="HAD superfamily/HAD-like"/>
    <property type="match status" value="1"/>
</dbReference>
<keyword evidence="6" id="KW-0119">Carbohydrate metabolism</keyword>
<dbReference type="InterPro" id="IPR006543">
    <property type="entry name" value="Histidinol-phos"/>
</dbReference>
<gene>
    <name evidence="9" type="ORF">EBB54_27500</name>
</gene>
<accession>A0A3R8LJH7</accession>
<dbReference type="AlphaFoldDB" id="A0A3R8LJH7"/>
<dbReference type="InterPro" id="IPR004446">
    <property type="entry name" value="Heptose_bisP_phosphatase"/>
</dbReference>
<dbReference type="InterPro" id="IPR006549">
    <property type="entry name" value="HAD-SF_hydro_IIIA"/>
</dbReference>
<sequence length="397" mass="45471">MNQINQAVIFAGGYGKRLAPFTDSNPKPMYPVAGKPYIEHLIEQIKNFGICHVVLLLGYLPEMIMDHFGDGSRFGMKFSYVVTDPECETQKRILAARDILEDYFLMMYCDNYCPIDYHRLVHDFFENDAWIQITAYSNKDGYTKDNLQIGQNGQVLIYDKRREAENLAGVDIGYAVIDKRILDLTDDTNGNFEGIVYPKVIEKQKMFVSVTDHRYYSIGSYERIKLTEEFFRQKKAVFLDRDGTLNVRPPKACYVERPEEFIWLDGAVEAVRLLNEGGYLTILISNQPGIARGNLTEEALQDIHDKMNLDLQNAGAHIDKIYYCPHNWDEGCGCRKPRPGMLYQAQKEFSLNLRNTYLIGDDERDIEAGEKAGCRNLLVDEDYTVLDAVRDILGGVV</sequence>
<feature type="domain" description="Nucleotidyl transferase" evidence="8">
    <location>
        <begin position="7"/>
        <end position="135"/>
    </location>
</feature>
<keyword evidence="3" id="KW-0963">Cytoplasm</keyword>
<dbReference type="SUPFAM" id="SSF53448">
    <property type="entry name" value="Nucleotide-diphospho-sugar transferases"/>
    <property type="match status" value="1"/>
</dbReference>
<dbReference type="GO" id="GO:0016791">
    <property type="term" value="F:phosphatase activity"/>
    <property type="evidence" value="ECO:0007669"/>
    <property type="project" value="InterPro"/>
</dbReference>
<evidence type="ECO:0000256" key="1">
    <source>
        <dbReference type="ARBA" id="ARBA00004496"/>
    </source>
</evidence>
<dbReference type="InterPro" id="IPR029044">
    <property type="entry name" value="Nucleotide-diphossugar_trans"/>
</dbReference>
<evidence type="ECO:0000313" key="9">
    <source>
        <dbReference type="EMBL" id="RRK34667.1"/>
    </source>
</evidence>
<dbReference type="GO" id="GO:0005737">
    <property type="term" value="C:cytoplasm"/>
    <property type="evidence" value="ECO:0007669"/>
    <property type="project" value="UniProtKB-SubCell"/>
</dbReference>
<dbReference type="PANTHER" id="PTHR42891">
    <property type="entry name" value="D-GLYCERO-BETA-D-MANNO-HEPTOSE-1,7-BISPHOSPHATE 7-PHOSPHATASE"/>
    <property type="match status" value="1"/>
</dbReference>
<dbReference type="InterPro" id="IPR036412">
    <property type="entry name" value="HAD-like_sf"/>
</dbReference>
<dbReference type="PANTHER" id="PTHR42891:SF1">
    <property type="entry name" value="D-GLYCERO-BETA-D-MANNO-HEPTOSE-1,7-BISPHOSPHATE 7-PHOSPHATASE"/>
    <property type="match status" value="1"/>
</dbReference>
<dbReference type="Pfam" id="PF00483">
    <property type="entry name" value="NTP_transferase"/>
    <property type="match status" value="1"/>
</dbReference>
<dbReference type="GO" id="GO:0005975">
    <property type="term" value="P:carbohydrate metabolic process"/>
    <property type="evidence" value="ECO:0007669"/>
    <property type="project" value="InterPro"/>
</dbReference>
<keyword evidence="10" id="KW-1185">Reference proteome</keyword>
<dbReference type="NCBIfam" id="TIGR01662">
    <property type="entry name" value="HAD-SF-IIIA"/>
    <property type="match status" value="1"/>
</dbReference>
<keyword evidence="4" id="KW-0479">Metal-binding</keyword>
<dbReference type="NCBIfam" id="TIGR01656">
    <property type="entry name" value="Histidinol-ppas"/>
    <property type="match status" value="1"/>
</dbReference>
<dbReference type="InterPro" id="IPR023214">
    <property type="entry name" value="HAD_sf"/>
</dbReference>
<evidence type="ECO:0000256" key="7">
    <source>
        <dbReference type="ARBA" id="ARBA00031828"/>
    </source>
</evidence>
<dbReference type="Gene3D" id="3.90.550.10">
    <property type="entry name" value="Spore Coat Polysaccharide Biosynthesis Protein SpsA, Chain A"/>
    <property type="match status" value="1"/>
</dbReference>
<name>A0A3R8LJH7_9FIRM</name>
<dbReference type="RefSeq" id="WP_125129758.1">
    <property type="nucleotide sequence ID" value="NZ_RHJS01000002.1"/>
</dbReference>
<evidence type="ECO:0000256" key="5">
    <source>
        <dbReference type="ARBA" id="ARBA00022801"/>
    </source>
</evidence>
<comment type="similarity">
    <text evidence="2">Belongs to the GmhB family.</text>
</comment>
<dbReference type="CDD" id="cd07503">
    <property type="entry name" value="HAD_HisB-N"/>
    <property type="match status" value="1"/>
</dbReference>
<comment type="subcellular location">
    <subcellularLocation>
        <location evidence="1">Cytoplasm</location>
    </subcellularLocation>
</comment>
<dbReference type="Pfam" id="PF13242">
    <property type="entry name" value="Hydrolase_like"/>
    <property type="match status" value="1"/>
</dbReference>
<dbReference type="Proteomes" id="UP000274920">
    <property type="component" value="Unassembled WGS sequence"/>
</dbReference>
<evidence type="ECO:0000256" key="2">
    <source>
        <dbReference type="ARBA" id="ARBA00005628"/>
    </source>
</evidence>
<evidence type="ECO:0000313" key="10">
    <source>
        <dbReference type="Proteomes" id="UP000274920"/>
    </source>
</evidence>
<dbReference type="InterPro" id="IPR005835">
    <property type="entry name" value="NTP_transferase_dom"/>
</dbReference>
<evidence type="ECO:0000256" key="4">
    <source>
        <dbReference type="ARBA" id="ARBA00022723"/>
    </source>
</evidence>
<dbReference type="SUPFAM" id="SSF56784">
    <property type="entry name" value="HAD-like"/>
    <property type="match status" value="1"/>
</dbReference>